<reference evidence="2 3" key="1">
    <citation type="journal article" date="2016" name="Nat. Commun.">
        <title>Thousands of microbial genomes shed light on interconnected biogeochemical processes in an aquifer system.</title>
        <authorList>
            <person name="Anantharaman K."/>
            <person name="Brown C.T."/>
            <person name="Hug L.A."/>
            <person name="Sharon I."/>
            <person name="Castelle C.J."/>
            <person name="Probst A.J."/>
            <person name="Thomas B.C."/>
            <person name="Singh A."/>
            <person name="Wilkins M.J."/>
            <person name="Karaoz U."/>
            <person name="Brodie E.L."/>
            <person name="Williams K.H."/>
            <person name="Hubbard S.S."/>
            <person name="Banfield J.F."/>
        </authorList>
    </citation>
    <scope>NUCLEOTIDE SEQUENCE [LARGE SCALE GENOMIC DNA]</scope>
</reference>
<dbReference type="Proteomes" id="UP000177821">
    <property type="component" value="Unassembled WGS sequence"/>
</dbReference>
<dbReference type="AlphaFoldDB" id="A0A1G1WM23"/>
<protein>
    <submittedName>
        <fullName evidence="2">Uncharacterized protein</fullName>
    </submittedName>
</protein>
<accession>A0A1G1WM23</accession>
<evidence type="ECO:0000313" key="3">
    <source>
        <dbReference type="Proteomes" id="UP000177821"/>
    </source>
</evidence>
<sequence length="401" mass="45253">MKRKEIPMAKQNGKVQTPTAPQPTPDLRTLKLTVLRLQNANLEAWKGVMSAGTPMIASSPTRTVVDIRRTDEAYIEELEMLQAALETEGTWLATEAAQTNELKAALALNQLARNIVLAPLIKAEKAQITGSGRFGSVKQLDTGFRLLRDIPVDVADEVIDFLDNLGEANYFLDGRQGRDARKPRPCVRTRPWIQLGPVNTQVYGYSSSNTMGGYVEELENHPLRSVTLWVNPNAKRDGNQPITVEVEGVRKYELEFPWRRYTVHIAPVWQPKGGEQIVPQGRLHFHQRGHIWVEWYDHASHEAAGTYEYELRKAVEQYGKYMARREDVSRIAPALVEGEEEETEKVVPPDPIRHYRCTKCGHQVESARALRKVNRDEVCQCGEKGVFTEVPPEPSAELVTA</sequence>
<name>A0A1G1WM23_9BACT</name>
<evidence type="ECO:0000256" key="1">
    <source>
        <dbReference type="SAM" id="MobiDB-lite"/>
    </source>
</evidence>
<feature type="region of interest" description="Disordered" evidence="1">
    <location>
        <begin position="1"/>
        <end position="26"/>
    </location>
</feature>
<evidence type="ECO:0000313" key="2">
    <source>
        <dbReference type="EMBL" id="OGY28805.1"/>
    </source>
</evidence>
<gene>
    <name evidence="2" type="ORF">A3J50_03600</name>
</gene>
<comment type="caution">
    <text evidence="2">The sequence shown here is derived from an EMBL/GenBank/DDBJ whole genome shotgun (WGS) entry which is preliminary data.</text>
</comment>
<organism evidence="2 3">
    <name type="scientific">Candidatus Woykebacteria bacterium RIFCSPHIGHO2_02_FULL_43_16b</name>
    <dbReference type="NCBI Taxonomy" id="1802601"/>
    <lineage>
        <taxon>Bacteria</taxon>
        <taxon>Candidatus Woykeibacteriota</taxon>
    </lineage>
</organism>
<proteinExistence type="predicted"/>
<dbReference type="EMBL" id="MHCX01000043">
    <property type="protein sequence ID" value="OGY28805.1"/>
    <property type="molecule type" value="Genomic_DNA"/>
</dbReference>